<feature type="compositionally biased region" description="Polar residues" evidence="2">
    <location>
        <begin position="493"/>
        <end position="507"/>
    </location>
</feature>
<gene>
    <name evidence="3" type="ORF">M6B38_401265</name>
</gene>
<feature type="compositionally biased region" description="Basic residues" evidence="2">
    <location>
        <begin position="27"/>
        <end position="41"/>
    </location>
</feature>
<dbReference type="AlphaFoldDB" id="A0AAX6FTQ9"/>
<evidence type="ECO:0000313" key="3">
    <source>
        <dbReference type="EMBL" id="KAJ6819786.1"/>
    </source>
</evidence>
<evidence type="ECO:0000313" key="4">
    <source>
        <dbReference type="Proteomes" id="UP001140949"/>
    </source>
</evidence>
<proteinExistence type="predicted"/>
<reference evidence="3" key="2">
    <citation type="submission" date="2023-04" db="EMBL/GenBank/DDBJ databases">
        <authorList>
            <person name="Bruccoleri R.E."/>
            <person name="Oakeley E.J."/>
            <person name="Faust A.-M."/>
            <person name="Dessus-Babus S."/>
            <person name="Altorfer M."/>
            <person name="Burckhardt D."/>
            <person name="Oertli M."/>
            <person name="Naumann U."/>
            <person name="Petersen F."/>
            <person name="Wong J."/>
        </authorList>
    </citation>
    <scope>NUCLEOTIDE SEQUENCE</scope>
    <source>
        <strain evidence="3">GSM-AAB239-AS_SAM_17_03QT</strain>
        <tissue evidence="3">Leaf</tissue>
    </source>
</reference>
<dbReference type="Proteomes" id="UP001140949">
    <property type="component" value="Unassembled WGS sequence"/>
</dbReference>
<keyword evidence="1" id="KW-0175">Coiled coil</keyword>
<evidence type="ECO:0000256" key="2">
    <source>
        <dbReference type="SAM" id="MobiDB-lite"/>
    </source>
</evidence>
<accession>A0AAX6FTQ9</accession>
<evidence type="ECO:0000256" key="1">
    <source>
        <dbReference type="SAM" id="Coils"/>
    </source>
</evidence>
<reference evidence="3" key="1">
    <citation type="journal article" date="2023" name="GigaByte">
        <title>Genome assembly of the bearded iris, Iris pallida Lam.</title>
        <authorList>
            <person name="Bruccoleri R.E."/>
            <person name="Oakeley E.J."/>
            <person name="Faust A.M.E."/>
            <person name="Altorfer M."/>
            <person name="Dessus-Babus S."/>
            <person name="Burckhardt D."/>
            <person name="Oertli M."/>
            <person name="Naumann U."/>
            <person name="Petersen F."/>
            <person name="Wong J."/>
        </authorList>
    </citation>
    <scope>NUCLEOTIDE SEQUENCE</scope>
    <source>
        <strain evidence="3">GSM-AAB239-AS_SAM_17_03QT</strain>
    </source>
</reference>
<dbReference type="PANTHER" id="PTHR31071">
    <property type="entry name" value="GB|AAF24581.1"/>
    <property type="match status" value="1"/>
</dbReference>
<keyword evidence="4" id="KW-1185">Reference proteome</keyword>
<feature type="region of interest" description="Disordered" evidence="2">
    <location>
        <begin position="1"/>
        <end position="88"/>
    </location>
</feature>
<feature type="compositionally biased region" description="Low complexity" evidence="2">
    <location>
        <begin position="1"/>
        <end position="13"/>
    </location>
</feature>
<organism evidence="3 4">
    <name type="scientific">Iris pallida</name>
    <name type="common">Sweet iris</name>
    <dbReference type="NCBI Taxonomy" id="29817"/>
    <lineage>
        <taxon>Eukaryota</taxon>
        <taxon>Viridiplantae</taxon>
        <taxon>Streptophyta</taxon>
        <taxon>Embryophyta</taxon>
        <taxon>Tracheophyta</taxon>
        <taxon>Spermatophyta</taxon>
        <taxon>Magnoliopsida</taxon>
        <taxon>Liliopsida</taxon>
        <taxon>Asparagales</taxon>
        <taxon>Iridaceae</taxon>
        <taxon>Iridoideae</taxon>
        <taxon>Irideae</taxon>
        <taxon>Iris</taxon>
    </lineage>
</organism>
<dbReference type="InterPro" id="IPR043424">
    <property type="entry name" value="BLT-like"/>
</dbReference>
<feature type="coiled-coil region" evidence="1">
    <location>
        <begin position="176"/>
        <end position="320"/>
    </location>
</feature>
<feature type="compositionally biased region" description="Polar residues" evidence="2">
    <location>
        <begin position="553"/>
        <end position="564"/>
    </location>
</feature>
<dbReference type="EMBL" id="JANAVB010025999">
    <property type="protein sequence ID" value="KAJ6819786.1"/>
    <property type="molecule type" value="Genomic_DNA"/>
</dbReference>
<feature type="coiled-coil region" evidence="1">
    <location>
        <begin position="585"/>
        <end position="612"/>
    </location>
</feature>
<protein>
    <submittedName>
        <fullName evidence="3">Uncharacterized protein</fullName>
    </submittedName>
</protein>
<feature type="region of interest" description="Disordered" evidence="2">
    <location>
        <begin position="545"/>
        <end position="569"/>
    </location>
</feature>
<feature type="region of interest" description="Disordered" evidence="2">
    <location>
        <begin position="431"/>
        <end position="520"/>
    </location>
</feature>
<sequence>MKKPTATAAAAAPHLPPDPTRNPNPSQKHRRIRSPRVRLRRPSSGGRRSGGGAITPLLKWKLSDPDPENGSSSAPGSDKDPPHAAAAAVSARKLAAGIWMGFEPNVYDQPSSVLHTNTALHAPNLLNNPRSGTLQKHQTSEAFPNPSMERATKWDPGFYGRLKLLEDKQAPSVSKVSTLQSALEQARSRITELENERQSSKKQLDHFLRKLSEEKESWRRREHEKIRAVIDSIKDDLRRERKNRQRLEIVNSKIVNELAEAKMSAKRFLQDYEKEKKARELMEEVCDELAKEIGEDKAEVEALKAESMRSREEVDEERKMLQMAEVWREERVQMKLVDAKLTLEDKYSQMVKLQSEIEAFLKAKGSLNPDAEEKRRAESLKEAADTVMVREIEFSYQPPPASEDIFSVFEELQPREGSNEREIEACFANGNGMIDGHGNTDDDSGWETVSRVEEQGSSNSVDGSDPSVNNGIREESNASVSGTDWDENGDNGKVNSEISEVFSSTTRQSKKKKGSSVTRLWRSSCPNNGEVYKKHLFETVSPPDMKSGEAGLSSPSVGQWSSPGSVDRRIDRGMKKGCIEWPRGAQKYSLKAKLLEARMESQKVQLRQALKQKI</sequence>
<feature type="compositionally biased region" description="Polar residues" evidence="2">
    <location>
        <begin position="455"/>
        <end position="470"/>
    </location>
</feature>
<comment type="caution">
    <text evidence="3">The sequence shown here is derived from an EMBL/GenBank/DDBJ whole genome shotgun (WGS) entry which is preliminary data.</text>
</comment>
<name>A0AAX6FTQ9_IRIPA</name>
<dbReference type="PANTHER" id="PTHR31071:SF2">
    <property type="entry name" value="ACTIN CYTOSKELETON-REGULATORY COMPLEX PAN-LIKE PROTEIN"/>
    <property type="match status" value="1"/>
</dbReference>